<keyword evidence="5 7" id="KW-0472">Membrane</keyword>
<accession>A0ABR3Q3Z5</accession>
<feature type="transmembrane region" description="Helical" evidence="7">
    <location>
        <begin position="438"/>
        <end position="459"/>
    </location>
</feature>
<dbReference type="PANTHER" id="PTHR42718">
    <property type="entry name" value="MAJOR FACILITATOR SUPERFAMILY MULTIDRUG TRANSPORTER MFSC"/>
    <property type="match status" value="1"/>
</dbReference>
<dbReference type="RefSeq" id="XP_069209276.1">
    <property type="nucleotide sequence ID" value="XM_069351858.1"/>
</dbReference>
<feature type="transmembrane region" description="Helical" evidence="7">
    <location>
        <begin position="132"/>
        <end position="150"/>
    </location>
</feature>
<dbReference type="SUPFAM" id="SSF103473">
    <property type="entry name" value="MFS general substrate transporter"/>
    <property type="match status" value="2"/>
</dbReference>
<dbReference type="Proteomes" id="UP001565368">
    <property type="component" value="Unassembled WGS sequence"/>
</dbReference>
<organism evidence="9 10">
    <name type="scientific">Vanrija albida</name>
    <dbReference type="NCBI Taxonomy" id="181172"/>
    <lineage>
        <taxon>Eukaryota</taxon>
        <taxon>Fungi</taxon>
        <taxon>Dikarya</taxon>
        <taxon>Basidiomycota</taxon>
        <taxon>Agaricomycotina</taxon>
        <taxon>Tremellomycetes</taxon>
        <taxon>Trichosporonales</taxon>
        <taxon>Trichosporonaceae</taxon>
        <taxon>Vanrija</taxon>
    </lineage>
</organism>
<evidence type="ECO:0000256" key="3">
    <source>
        <dbReference type="ARBA" id="ARBA00022692"/>
    </source>
</evidence>
<feature type="transmembrane region" description="Helical" evidence="7">
    <location>
        <begin position="274"/>
        <end position="298"/>
    </location>
</feature>
<feature type="transmembrane region" description="Helical" evidence="7">
    <location>
        <begin position="64"/>
        <end position="87"/>
    </location>
</feature>
<feature type="transmembrane region" description="Helical" evidence="7">
    <location>
        <begin position="187"/>
        <end position="209"/>
    </location>
</feature>
<evidence type="ECO:0000256" key="4">
    <source>
        <dbReference type="ARBA" id="ARBA00022989"/>
    </source>
</evidence>
<comment type="caution">
    <text evidence="9">The sequence shown here is derived from an EMBL/GenBank/DDBJ whole genome shotgun (WGS) entry which is preliminary data.</text>
</comment>
<dbReference type="InterPro" id="IPR011701">
    <property type="entry name" value="MFS"/>
</dbReference>
<gene>
    <name evidence="9" type="ORF">Q8F55_003314</name>
</gene>
<comment type="subcellular location">
    <subcellularLocation>
        <location evidence="1">Membrane</location>
        <topology evidence="1">Multi-pass membrane protein</topology>
    </subcellularLocation>
</comment>
<feature type="transmembrane region" description="Helical" evidence="7">
    <location>
        <begin position="513"/>
        <end position="533"/>
    </location>
</feature>
<dbReference type="InterPro" id="IPR020846">
    <property type="entry name" value="MFS_dom"/>
</dbReference>
<proteinExistence type="predicted"/>
<feature type="transmembrane region" description="Helical" evidence="7">
    <location>
        <begin position="99"/>
        <end position="120"/>
    </location>
</feature>
<evidence type="ECO:0000256" key="2">
    <source>
        <dbReference type="ARBA" id="ARBA00022448"/>
    </source>
</evidence>
<keyword evidence="3 7" id="KW-0812">Transmembrane</keyword>
<feature type="compositionally biased region" description="Polar residues" evidence="6">
    <location>
        <begin position="1"/>
        <end position="13"/>
    </location>
</feature>
<evidence type="ECO:0000256" key="7">
    <source>
        <dbReference type="SAM" id="Phobius"/>
    </source>
</evidence>
<evidence type="ECO:0000259" key="8">
    <source>
        <dbReference type="PROSITE" id="PS50850"/>
    </source>
</evidence>
<dbReference type="PROSITE" id="PS50850">
    <property type="entry name" value="MFS"/>
    <property type="match status" value="1"/>
</dbReference>
<reference evidence="9 10" key="1">
    <citation type="submission" date="2023-08" db="EMBL/GenBank/DDBJ databases">
        <title>Annotated Genome Sequence of Vanrija albida AlHP1.</title>
        <authorList>
            <person name="Herzog R."/>
        </authorList>
    </citation>
    <scope>NUCLEOTIDE SEQUENCE [LARGE SCALE GENOMIC DNA]</scope>
    <source>
        <strain evidence="9 10">AlHP1</strain>
    </source>
</reference>
<evidence type="ECO:0000313" key="9">
    <source>
        <dbReference type="EMBL" id="KAL1409332.1"/>
    </source>
</evidence>
<dbReference type="Pfam" id="PF07690">
    <property type="entry name" value="MFS_1"/>
    <property type="match status" value="1"/>
</dbReference>
<evidence type="ECO:0000313" key="10">
    <source>
        <dbReference type="Proteomes" id="UP001565368"/>
    </source>
</evidence>
<dbReference type="GeneID" id="95984357"/>
<feature type="transmembrane region" description="Helical" evidence="7">
    <location>
        <begin position="471"/>
        <end position="493"/>
    </location>
</feature>
<feature type="transmembrane region" description="Helical" evidence="7">
    <location>
        <begin position="304"/>
        <end position="323"/>
    </location>
</feature>
<dbReference type="PANTHER" id="PTHR42718:SF9">
    <property type="entry name" value="MAJOR FACILITATOR SUPERFAMILY MULTIDRUG TRANSPORTER MFSC"/>
    <property type="match status" value="1"/>
</dbReference>
<feature type="transmembrane region" description="Helical" evidence="7">
    <location>
        <begin position="229"/>
        <end position="253"/>
    </location>
</feature>
<feature type="region of interest" description="Disordered" evidence="6">
    <location>
        <begin position="1"/>
        <end position="55"/>
    </location>
</feature>
<keyword evidence="10" id="KW-1185">Reference proteome</keyword>
<feature type="transmembrane region" description="Helical" evidence="7">
    <location>
        <begin position="344"/>
        <end position="366"/>
    </location>
</feature>
<feature type="transmembrane region" description="Helical" evidence="7">
    <location>
        <begin position="378"/>
        <end position="397"/>
    </location>
</feature>
<feature type="transmembrane region" description="Helical" evidence="7">
    <location>
        <begin position="409"/>
        <end position="426"/>
    </location>
</feature>
<protein>
    <recommendedName>
        <fullName evidence="8">Major facilitator superfamily (MFS) profile domain-containing protein</fullName>
    </recommendedName>
</protein>
<keyword evidence="2" id="KW-0813">Transport</keyword>
<dbReference type="EMBL" id="JBBXJM010000003">
    <property type="protein sequence ID" value="KAL1409332.1"/>
    <property type="molecule type" value="Genomic_DNA"/>
</dbReference>
<name>A0ABR3Q3Z5_9TREE</name>
<evidence type="ECO:0000256" key="5">
    <source>
        <dbReference type="ARBA" id="ARBA00023136"/>
    </source>
</evidence>
<feature type="transmembrane region" description="Helical" evidence="7">
    <location>
        <begin position="156"/>
        <end position="175"/>
    </location>
</feature>
<feature type="domain" description="Major facilitator superfamily (MFS) profile" evidence="8">
    <location>
        <begin position="66"/>
        <end position="537"/>
    </location>
</feature>
<evidence type="ECO:0000256" key="6">
    <source>
        <dbReference type="SAM" id="MobiDB-lite"/>
    </source>
</evidence>
<keyword evidence="4 7" id="KW-1133">Transmembrane helix</keyword>
<dbReference type="Gene3D" id="1.20.1250.20">
    <property type="entry name" value="MFS general substrate transporter like domains"/>
    <property type="match status" value="1"/>
</dbReference>
<dbReference type="InterPro" id="IPR036259">
    <property type="entry name" value="MFS_trans_sf"/>
</dbReference>
<sequence length="554" mass="59863">MAYNDTPSESATPTLRPDVEAADTTPVQRAWPSPLLDNDKAPPPPPAPAHDEAPPKPFSQTRKWVLLGVFALAIFIDVMGYSAFYVLTATVAADLGIPFAQQSWVINSYAVTFAAFLLLWGRVSDLYSATTVFNWSFVALGLLSLVISFLPDKYSFFVLRALAGIAGGALVPASYRLIVHVFEARELALAFTIYGVSGTLGNMAGTIVGGIIEYIPDFRLGEQMHSWRWFFRLTAAVIAPLAAASFVLVPYAPGAESGTLHEGEPDTSPRWRRLDLVGALTILAAIVLLTLGLTLGASYGWKKAGFLAPFLLSFPLFAAFFFWEARLPASHALVPAATWRIPNLAIFMAMGLPIYAWWAVNFLALIETYVHVHHERSLLAAVRMLPQAVVSIGGTVAFSRVPRLSARPWLTILVGQVLAVVGYVLFTRTSTFVGTHYWRFIFTGGLLGSLGNMAIYTATNVGIMTAIPPEMAGVVGALFQVSIQLGAVVGFATQAGMMTVNPGGISNPDNVHASFYFQMGWNALWLILFAVGYKRPKAAPAPALEAPEAHPEAK</sequence>
<evidence type="ECO:0000256" key="1">
    <source>
        <dbReference type="ARBA" id="ARBA00004141"/>
    </source>
</evidence>